<accession>A0A1R3GMF0</accession>
<evidence type="ECO:0000256" key="1">
    <source>
        <dbReference type="ARBA" id="ARBA00000971"/>
    </source>
</evidence>
<dbReference type="Pfam" id="PF00254">
    <property type="entry name" value="FKBP_C"/>
    <property type="match status" value="1"/>
</dbReference>
<name>A0A1R3GMF0_9ROSI</name>
<organism evidence="7 8">
    <name type="scientific">Corchorus olitorius</name>
    <dbReference type="NCBI Taxonomy" id="93759"/>
    <lineage>
        <taxon>Eukaryota</taxon>
        <taxon>Viridiplantae</taxon>
        <taxon>Streptophyta</taxon>
        <taxon>Embryophyta</taxon>
        <taxon>Tracheophyta</taxon>
        <taxon>Spermatophyta</taxon>
        <taxon>Magnoliopsida</taxon>
        <taxon>eudicotyledons</taxon>
        <taxon>Gunneridae</taxon>
        <taxon>Pentapetalae</taxon>
        <taxon>rosids</taxon>
        <taxon>malvids</taxon>
        <taxon>Malvales</taxon>
        <taxon>Malvaceae</taxon>
        <taxon>Grewioideae</taxon>
        <taxon>Apeibeae</taxon>
        <taxon>Corchorus</taxon>
    </lineage>
</organism>
<dbReference type="InterPro" id="IPR001179">
    <property type="entry name" value="PPIase_FKBP_dom"/>
</dbReference>
<dbReference type="PROSITE" id="PS50059">
    <property type="entry name" value="FKBP_PPIASE"/>
    <property type="match status" value="1"/>
</dbReference>
<comment type="caution">
    <text evidence="7">The sequence shown here is derived from an EMBL/GenBank/DDBJ whole genome shotgun (WGS) entry which is preliminary data.</text>
</comment>
<feature type="domain" description="PPIase FKBP-type" evidence="6">
    <location>
        <begin position="26"/>
        <end position="87"/>
    </location>
</feature>
<keyword evidence="3 5" id="KW-0697">Rotamase</keyword>
<keyword evidence="4 5" id="KW-0413">Isomerase</keyword>
<dbReference type="InterPro" id="IPR050689">
    <property type="entry name" value="FKBP-type_PPIase"/>
</dbReference>
<keyword evidence="8" id="KW-1185">Reference proteome</keyword>
<dbReference type="SUPFAM" id="SSF54534">
    <property type="entry name" value="FKBP-like"/>
    <property type="match status" value="1"/>
</dbReference>
<dbReference type="AlphaFoldDB" id="A0A1R3GMF0"/>
<gene>
    <name evidence="7" type="ORF">COLO4_34281</name>
</gene>
<dbReference type="PANTHER" id="PTHR10516:SF268">
    <property type="entry name" value="PEPTIDYL-PROLYL CIS-TRANS ISOMERASE PASTICCINO1"/>
    <property type="match status" value="1"/>
</dbReference>
<evidence type="ECO:0000256" key="4">
    <source>
        <dbReference type="ARBA" id="ARBA00023235"/>
    </source>
</evidence>
<dbReference type="InterPro" id="IPR046357">
    <property type="entry name" value="PPIase_dom_sf"/>
</dbReference>
<evidence type="ECO:0000256" key="2">
    <source>
        <dbReference type="ARBA" id="ARBA00013194"/>
    </source>
</evidence>
<dbReference type="OrthoDB" id="1902587at2759"/>
<dbReference type="Proteomes" id="UP000187203">
    <property type="component" value="Unassembled WGS sequence"/>
</dbReference>
<dbReference type="EMBL" id="AWUE01022216">
    <property type="protein sequence ID" value="OMO59217.1"/>
    <property type="molecule type" value="Genomic_DNA"/>
</dbReference>
<proteinExistence type="predicted"/>
<dbReference type="GO" id="GO:0003755">
    <property type="term" value="F:peptidyl-prolyl cis-trans isomerase activity"/>
    <property type="evidence" value="ECO:0007669"/>
    <property type="project" value="UniProtKB-KW"/>
</dbReference>
<evidence type="ECO:0000313" key="8">
    <source>
        <dbReference type="Proteomes" id="UP000187203"/>
    </source>
</evidence>
<evidence type="ECO:0000259" key="6">
    <source>
        <dbReference type="PROSITE" id="PS50059"/>
    </source>
</evidence>
<evidence type="ECO:0000256" key="5">
    <source>
        <dbReference type="PROSITE-ProRule" id="PRU00277"/>
    </source>
</evidence>
<reference evidence="8" key="1">
    <citation type="submission" date="2013-09" db="EMBL/GenBank/DDBJ databases">
        <title>Corchorus olitorius genome sequencing.</title>
        <authorList>
            <person name="Alam M."/>
            <person name="Haque M.S."/>
            <person name="Islam M.S."/>
            <person name="Emdad E.M."/>
            <person name="Islam M.M."/>
            <person name="Ahmed B."/>
            <person name="Halim A."/>
            <person name="Hossen Q.M.M."/>
            <person name="Hossain M.Z."/>
            <person name="Ahmed R."/>
            <person name="Khan M.M."/>
            <person name="Islam R."/>
            <person name="Rashid M.M."/>
            <person name="Khan S.A."/>
            <person name="Rahman M.S."/>
            <person name="Alam M."/>
            <person name="Yahiya A.S."/>
            <person name="Khan M.S."/>
            <person name="Azam M.S."/>
            <person name="Haque T."/>
            <person name="Lashkar M.Z.H."/>
            <person name="Akhand A.I."/>
            <person name="Morshed G."/>
            <person name="Roy S."/>
            <person name="Uddin K.S."/>
            <person name="Rabeya T."/>
            <person name="Hossain A.S."/>
            <person name="Chowdhury A."/>
            <person name="Snigdha A.R."/>
            <person name="Mortoza M.S."/>
            <person name="Matin S.A."/>
            <person name="Hoque S.M.E."/>
            <person name="Islam M.K."/>
            <person name="Roy D.K."/>
            <person name="Haider R."/>
            <person name="Moosa M.M."/>
            <person name="Elias S.M."/>
            <person name="Hasan A.M."/>
            <person name="Jahan S."/>
            <person name="Shafiuddin M."/>
            <person name="Mahmood N."/>
            <person name="Shommy N.S."/>
        </authorList>
    </citation>
    <scope>NUCLEOTIDE SEQUENCE [LARGE SCALE GENOMIC DNA]</scope>
    <source>
        <strain evidence="8">cv. O-4</strain>
    </source>
</reference>
<dbReference type="PANTHER" id="PTHR10516">
    <property type="entry name" value="PEPTIDYL-PROLYL CIS-TRANS ISOMERASE"/>
    <property type="match status" value="1"/>
</dbReference>
<dbReference type="GO" id="GO:0005737">
    <property type="term" value="C:cytoplasm"/>
    <property type="evidence" value="ECO:0007669"/>
    <property type="project" value="TreeGrafter"/>
</dbReference>
<dbReference type="EC" id="5.2.1.8" evidence="2 5"/>
<protein>
    <recommendedName>
        <fullName evidence="2 5">peptidylprolyl isomerase</fullName>
        <ecNumber evidence="2 5">5.2.1.8</ecNumber>
    </recommendedName>
</protein>
<sequence>MELLFSVQDQNMEMNNCKWILIRNVLGKSKIILGLLEGISTMLKGEVEVFKMKPQMHHAEEDSPVSVPTDLPKDDELHFGIELIDFSKAKARMLQTFDWALPTWGKKDFVPWPGAIRLHSFSKSEVQNRAM</sequence>
<evidence type="ECO:0000313" key="7">
    <source>
        <dbReference type="EMBL" id="OMO59217.1"/>
    </source>
</evidence>
<dbReference type="STRING" id="93759.A0A1R3GMF0"/>
<comment type="catalytic activity">
    <reaction evidence="1 5">
        <text>[protein]-peptidylproline (omega=180) = [protein]-peptidylproline (omega=0)</text>
        <dbReference type="Rhea" id="RHEA:16237"/>
        <dbReference type="Rhea" id="RHEA-COMP:10747"/>
        <dbReference type="Rhea" id="RHEA-COMP:10748"/>
        <dbReference type="ChEBI" id="CHEBI:83833"/>
        <dbReference type="ChEBI" id="CHEBI:83834"/>
        <dbReference type="EC" id="5.2.1.8"/>
    </reaction>
</comment>
<dbReference type="Gene3D" id="3.10.50.40">
    <property type="match status" value="1"/>
</dbReference>
<evidence type="ECO:0000256" key="3">
    <source>
        <dbReference type="ARBA" id="ARBA00023110"/>
    </source>
</evidence>